<reference evidence="9" key="2">
    <citation type="submission" date="2023-07" db="EMBL/GenBank/DDBJ databases">
        <authorList>
            <person name="Sun H."/>
        </authorList>
    </citation>
    <scope>NUCLEOTIDE SEQUENCE</scope>
    <source>
        <strain evidence="9">05753</strain>
    </source>
</reference>
<keyword evidence="10" id="KW-1185">Reference proteome</keyword>
<feature type="transmembrane region" description="Helical" evidence="7">
    <location>
        <begin position="265"/>
        <end position="286"/>
    </location>
</feature>
<evidence type="ECO:0000313" key="10">
    <source>
        <dbReference type="Proteomes" id="UP001169006"/>
    </source>
</evidence>
<evidence type="ECO:0000256" key="1">
    <source>
        <dbReference type="ARBA" id="ARBA00004651"/>
    </source>
</evidence>
<reference evidence="9" key="1">
    <citation type="journal article" date="2015" name="Int. J. Syst. Evol. Microbiol.">
        <title>Rhizobium oryzicola sp. nov., potential plant-growth-promoting endophytic bacteria isolated from rice roots.</title>
        <authorList>
            <person name="Zhang X.X."/>
            <person name="Gao J.S."/>
            <person name="Cao Y.H."/>
            <person name="Sheirdil R.A."/>
            <person name="Wang X.C."/>
            <person name="Zhang L."/>
        </authorList>
    </citation>
    <scope>NUCLEOTIDE SEQUENCE</scope>
    <source>
        <strain evidence="9">05753</strain>
    </source>
</reference>
<organism evidence="9 10">
    <name type="scientific">Rhizobium oryzicola</name>
    <dbReference type="NCBI Taxonomy" id="1232668"/>
    <lineage>
        <taxon>Bacteria</taxon>
        <taxon>Pseudomonadati</taxon>
        <taxon>Pseudomonadota</taxon>
        <taxon>Alphaproteobacteria</taxon>
        <taxon>Hyphomicrobiales</taxon>
        <taxon>Rhizobiaceae</taxon>
        <taxon>Rhizobium/Agrobacterium group</taxon>
        <taxon>Rhizobium</taxon>
    </lineage>
</organism>
<feature type="domain" description="ABC transmembrane type-1" evidence="8">
    <location>
        <begin position="96"/>
        <end position="286"/>
    </location>
</feature>
<dbReference type="InterPro" id="IPR050366">
    <property type="entry name" value="BP-dependent_transpt_permease"/>
</dbReference>
<evidence type="ECO:0000256" key="3">
    <source>
        <dbReference type="ARBA" id="ARBA00022475"/>
    </source>
</evidence>
<evidence type="ECO:0000256" key="6">
    <source>
        <dbReference type="ARBA" id="ARBA00023136"/>
    </source>
</evidence>
<evidence type="ECO:0000313" key="9">
    <source>
        <dbReference type="EMBL" id="MDO1583006.1"/>
    </source>
</evidence>
<keyword evidence="3" id="KW-1003">Cell membrane</keyword>
<keyword evidence="5 7" id="KW-1133">Transmembrane helix</keyword>
<dbReference type="EMBL" id="JAUKWQ010000003">
    <property type="protein sequence ID" value="MDO1583006.1"/>
    <property type="molecule type" value="Genomic_DNA"/>
</dbReference>
<comment type="caution">
    <text evidence="9">The sequence shown here is derived from an EMBL/GenBank/DDBJ whole genome shotgun (WGS) entry which is preliminary data.</text>
</comment>
<proteinExistence type="inferred from homology"/>
<evidence type="ECO:0000256" key="2">
    <source>
        <dbReference type="ARBA" id="ARBA00022448"/>
    </source>
</evidence>
<evidence type="ECO:0000259" key="8">
    <source>
        <dbReference type="PROSITE" id="PS50928"/>
    </source>
</evidence>
<dbReference type="CDD" id="cd06261">
    <property type="entry name" value="TM_PBP2"/>
    <property type="match status" value="1"/>
</dbReference>
<protein>
    <submittedName>
        <fullName evidence="9">ABC transporter permease</fullName>
    </submittedName>
</protein>
<sequence length="300" mass="31922">MSALSFLSREDALSARLLRGIASSPKALFGGIICLILLLTAVLGPLLTPQNPYDLAVLDILDAKLPPGSQSMDGLTYWLGTDGQGRDMLSAMIYGLRTSLGVGLFSGIVALIVGTVLGLIAAYYGGRIDALIMRVVDLMLGLPTILVALMLLALLGQGLWKVVFALVLVQWATFARAVRSAALVEKNKDYIEAAVTLGISTPRILLGHLLPNCLPPLIVIGMLQVANAISAEATLSFLGIGLPITQPSLGLLIANGYQVLMSGEYWISVYPGLLLLTLVFSINITGDRCREILNPRLGER</sequence>
<dbReference type="PANTHER" id="PTHR43386:SF26">
    <property type="entry name" value="ABC TRANSPORTER PERMEASE PROTEIN"/>
    <property type="match status" value="1"/>
</dbReference>
<evidence type="ECO:0000256" key="7">
    <source>
        <dbReference type="RuleBase" id="RU363032"/>
    </source>
</evidence>
<dbReference type="InterPro" id="IPR035906">
    <property type="entry name" value="MetI-like_sf"/>
</dbReference>
<dbReference type="SUPFAM" id="SSF161098">
    <property type="entry name" value="MetI-like"/>
    <property type="match status" value="1"/>
</dbReference>
<keyword evidence="6 7" id="KW-0472">Membrane</keyword>
<evidence type="ECO:0000256" key="5">
    <source>
        <dbReference type="ARBA" id="ARBA00022989"/>
    </source>
</evidence>
<feature type="transmembrane region" description="Helical" evidence="7">
    <location>
        <begin position="27"/>
        <end position="47"/>
    </location>
</feature>
<dbReference type="InterPro" id="IPR025966">
    <property type="entry name" value="OppC_N"/>
</dbReference>
<dbReference type="RefSeq" id="WP_302077163.1">
    <property type="nucleotide sequence ID" value="NZ_JAUKWQ010000003.1"/>
</dbReference>
<dbReference type="Pfam" id="PF00528">
    <property type="entry name" value="BPD_transp_1"/>
    <property type="match status" value="1"/>
</dbReference>
<comment type="subcellular location">
    <subcellularLocation>
        <location evidence="1 7">Cell membrane</location>
        <topology evidence="1 7">Multi-pass membrane protein</topology>
    </subcellularLocation>
</comment>
<dbReference type="InterPro" id="IPR000515">
    <property type="entry name" value="MetI-like"/>
</dbReference>
<evidence type="ECO:0000256" key="4">
    <source>
        <dbReference type="ARBA" id="ARBA00022692"/>
    </source>
</evidence>
<dbReference type="PROSITE" id="PS50928">
    <property type="entry name" value="ABC_TM1"/>
    <property type="match status" value="1"/>
</dbReference>
<dbReference type="PANTHER" id="PTHR43386">
    <property type="entry name" value="OLIGOPEPTIDE TRANSPORT SYSTEM PERMEASE PROTEIN APPC"/>
    <property type="match status" value="1"/>
</dbReference>
<keyword evidence="4 7" id="KW-0812">Transmembrane</keyword>
<feature type="transmembrane region" description="Helical" evidence="7">
    <location>
        <begin position="102"/>
        <end position="124"/>
    </location>
</feature>
<keyword evidence="2 7" id="KW-0813">Transport</keyword>
<name>A0ABT8SXC7_9HYPH</name>
<feature type="transmembrane region" description="Helical" evidence="7">
    <location>
        <begin position="131"/>
        <end position="153"/>
    </location>
</feature>
<dbReference type="Gene3D" id="1.10.3720.10">
    <property type="entry name" value="MetI-like"/>
    <property type="match status" value="1"/>
</dbReference>
<dbReference type="Proteomes" id="UP001169006">
    <property type="component" value="Unassembled WGS sequence"/>
</dbReference>
<comment type="similarity">
    <text evidence="7">Belongs to the binding-protein-dependent transport system permease family.</text>
</comment>
<feature type="transmembrane region" description="Helical" evidence="7">
    <location>
        <begin position="225"/>
        <end position="245"/>
    </location>
</feature>
<accession>A0ABT8SXC7</accession>
<dbReference type="Pfam" id="PF12911">
    <property type="entry name" value="OppC_N"/>
    <property type="match status" value="1"/>
</dbReference>
<gene>
    <name evidence="9" type="ORF">Q2T52_13020</name>
</gene>